<gene>
    <name evidence="4" type="ORF">D0433_12080</name>
</gene>
<dbReference type="PANTHER" id="PTHR44591">
    <property type="entry name" value="STRESS RESPONSE REGULATOR PROTEIN 1"/>
    <property type="match status" value="1"/>
</dbReference>
<dbReference type="SUPFAM" id="SSF52172">
    <property type="entry name" value="CheY-like"/>
    <property type="match status" value="2"/>
</dbReference>
<evidence type="ECO:0000313" key="4">
    <source>
        <dbReference type="EMBL" id="RFM23216.1"/>
    </source>
</evidence>
<feature type="modified residue" description="4-aspartylphosphate" evidence="2">
    <location>
        <position position="53"/>
    </location>
</feature>
<organism evidence="4 5">
    <name type="scientific">Candidatus Thermochlorobacter aerophilus</name>
    <dbReference type="NCBI Taxonomy" id="1868324"/>
    <lineage>
        <taxon>Bacteria</taxon>
        <taxon>Pseudomonadati</taxon>
        <taxon>Chlorobiota</taxon>
        <taxon>Chlorobiia</taxon>
        <taxon>Chlorobiales</taxon>
        <taxon>Candidatus Thermochlorobacteriaceae</taxon>
        <taxon>Candidatus Thermochlorobacter</taxon>
    </lineage>
</organism>
<dbReference type="AlphaFoldDB" id="A0A395LX96"/>
<evidence type="ECO:0000256" key="2">
    <source>
        <dbReference type="PROSITE-ProRule" id="PRU00169"/>
    </source>
</evidence>
<dbReference type="CDD" id="cd17569">
    <property type="entry name" value="REC_HupR-like"/>
    <property type="match status" value="1"/>
</dbReference>
<comment type="caution">
    <text evidence="2">Lacks conserved residue(s) required for the propagation of feature annotation.</text>
</comment>
<dbReference type="Pfam" id="PF00072">
    <property type="entry name" value="Response_reg"/>
    <property type="match status" value="2"/>
</dbReference>
<dbReference type="PROSITE" id="PS50110">
    <property type="entry name" value="RESPONSE_REGULATORY"/>
    <property type="match status" value="2"/>
</dbReference>
<dbReference type="CDD" id="cd00156">
    <property type="entry name" value="REC"/>
    <property type="match status" value="1"/>
</dbReference>
<accession>A0A395LX96</accession>
<evidence type="ECO:0000256" key="1">
    <source>
        <dbReference type="ARBA" id="ARBA00022553"/>
    </source>
</evidence>
<keyword evidence="1 2" id="KW-0597">Phosphoprotein</keyword>
<proteinExistence type="predicted"/>
<evidence type="ECO:0000259" key="3">
    <source>
        <dbReference type="PROSITE" id="PS50110"/>
    </source>
</evidence>
<dbReference type="Gene3D" id="3.40.50.2300">
    <property type="match status" value="2"/>
</dbReference>
<dbReference type="PANTHER" id="PTHR44591:SF19">
    <property type="entry name" value="TWO-COMPONENT RESPONSE REGULATOR-RELATED"/>
    <property type="match status" value="1"/>
</dbReference>
<sequence>MSAHQLLLVDDEPMILQSLSLLFEEEYIVHTATNGQQGLRILKEHPISVIIADQRMPKMTGIEFLRQAKEIAPDAMRILMTGYADLEAIIDSVNVGEVFRYVNKPWQAEKLRETVRFACNVAQQRRLIRKEKPVVPDTTLPLSLSSVEFHKSEFELLFVDSNFSHLKSFKEFFEPKYTCHISNSPDEALSILRRFPVAVLVSEANLGNIDGADFLIAAKAVQPEVVTILMTSIKDYKVAVRLINEGQIYRYLVKPFSRESLRLTIESAVIHYKFHREQLSSSIASASKSTFSVPHTNSLPEILASLRQHFATRPIY</sequence>
<dbReference type="GO" id="GO:0000160">
    <property type="term" value="P:phosphorelay signal transduction system"/>
    <property type="evidence" value="ECO:0007669"/>
    <property type="project" value="InterPro"/>
</dbReference>
<reference evidence="4 5" key="1">
    <citation type="journal article" date="2011" name="ISME J.">
        <title>Community ecology of hot spring cyanobacterial mats: predominant populations and their functional potential.</title>
        <authorList>
            <person name="Klatt C.G."/>
            <person name="Wood J.M."/>
            <person name="Rusch D.B."/>
            <person name="Bateson M.M."/>
            <person name="Hamamura N."/>
            <person name="Heidelberg J.F."/>
            <person name="Grossman A.R."/>
            <person name="Bhaya D."/>
            <person name="Cohan F.M."/>
            <person name="Kuhl M."/>
            <person name="Bryant D.A."/>
            <person name="Ward D.M."/>
        </authorList>
    </citation>
    <scope>NUCLEOTIDE SEQUENCE [LARGE SCALE GENOMIC DNA]</scope>
    <source>
        <strain evidence="4">OS</strain>
    </source>
</reference>
<feature type="domain" description="Response regulatory" evidence="3">
    <location>
        <begin position="155"/>
        <end position="269"/>
    </location>
</feature>
<feature type="domain" description="Response regulatory" evidence="3">
    <location>
        <begin position="5"/>
        <end position="119"/>
    </location>
</feature>
<dbReference type="SMART" id="SM00448">
    <property type="entry name" value="REC"/>
    <property type="match status" value="2"/>
</dbReference>
<protein>
    <submittedName>
        <fullName evidence="4">Response regulator</fullName>
    </submittedName>
</protein>
<dbReference type="EMBL" id="PHFL01000068">
    <property type="protein sequence ID" value="RFM23216.1"/>
    <property type="molecule type" value="Genomic_DNA"/>
</dbReference>
<name>A0A395LX96_9BACT</name>
<dbReference type="InterPro" id="IPR001789">
    <property type="entry name" value="Sig_transdc_resp-reg_receiver"/>
</dbReference>
<dbReference type="InterPro" id="IPR011006">
    <property type="entry name" value="CheY-like_superfamily"/>
</dbReference>
<dbReference type="InterPro" id="IPR050595">
    <property type="entry name" value="Bact_response_regulator"/>
</dbReference>
<comment type="caution">
    <text evidence="4">The sequence shown here is derived from an EMBL/GenBank/DDBJ whole genome shotgun (WGS) entry which is preliminary data.</text>
</comment>
<evidence type="ECO:0000313" key="5">
    <source>
        <dbReference type="Proteomes" id="UP000266389"/>
    </source>
</evidence>
<dbReference type="Proteomes" id="UP000266389">
    <property type="component" value="Unassembled WGS sequence"/>
</dbReference>